<accession>A0A0K1PGE3</accession>
<sequence length="401" mass="43924">MEAPAKNPFRPGVGIRPPYLAGREASLRRFDSMLRAAPEQPANMRLTGLRGVGKTVLLQEFADRAAEQGWVAAVLELGPSHNTDAGIAAAVSGLAEQARLRVSRIERVKAAIGGVMRGAGTLSVTWSDVTLAIDPAWAKPGTEGIAKTLFDLCEFAVGKGMNGVTLLLDEAQVIRDDRDRKGEHPLSILVSAVVAIQKQMVPLGMVLCGLPTLTGNLLKARSYTERMFRAEEIGSLAHDEARRALAEPLKDGPIRIDDSVVERVVDEVEGYPYFVQLWGAELWDTAFMAAAEQISPAMFDVTSAEVYRRLDLEFYDPRISTLTPAEQQVLLDTAFVQSYPPLHAADIKDVSDKSSGNINVLLGRMVESGVIYRVRMGQYDYTAPKFRQYLLRRARRGGSRA</sequence>
<keyword evidence="3" id="KW-1185">Reference proteome</keyword>
<dbReference type="SUPFAM" id="SSF52540">
    <property type="entry name" value="P-loop containing nucleoside triphosphate hydrolases"/>
    <property type="match status" value="1"/>
</dbReference>
<evidence type="ECO:0000259" key="1">
    <source>
        <dbReference type="Pfam" id="PF13191"/>
    </source>
</evidence>
<protein>
    <submittedName>
        <fullName evidence="2">RecA-superfamily ATPase implicated in signal transduction</fullName>
    </submittedName>
</protein>
<dbReference type="AlphaFoldDB" id="A0A0K1PGE3"/>
<dbReference type="PANTHER" id="PTHR34301">
    <property type="entry name" value="DNA-BINDING PROTEIN-RELATED"/>
    <property type="match status" value="1"/>
</dbReference>
<dbReference type="PANTHER" id="PTHR34301:SF8">
    <property type="entry name" value="ATPASE DOMAIN-CONTAINING PROTEIN"/>
    <property type="match status" value="1"/>
</dbReference>
<reference evidence="2 3" key="1">
    <citation type="submission" date="2015-08" db="EMBL/GenBank/DDBJ databases">
        <authorList>
            <person name="Babu N.S."/>
            <person name="Beckwith C.J."/>
            <person name="Beseler K.G."/>
            <person name="Brison A."/>
            <person name="Carone J.V."/>
            <person name="Caskin T.P."/>
            <person name="Diamond M."/>
            <person name="Durham M.E."/>
            <person name="Foxe J.M."/>
            <person name="Go M."/>
            <person name="Henderson B.A."/>
            <person name="Jones I.B."/>
            <person name="McGettigan J.A."/>
            <person name="Micheletti S.J."/>
            <person name="Nasrallah M.E."/>
            <person name="Ortiz D."/>
            <person name="Piller C.R."/>
            <person name="Privatt S.R."/>
            <person name="Schneider S.L."/>
            <person name="Sharp S."/>
            <person name="Smith T.C."/>
            <person name="Stanton J.D."/>
            <person name="Ullery H.E."/>
            <person name="Wilson R.J."/>
            <person name="Serrano M.G."/>
            <person name="Buck G."/>
            <person name="Lee V."/>
            <person name="Wang Y."/>
            <person name="Carvalho R."/>
            <person name="Voegtly L."/>
            <person name="Shi R."/>
            <person name="Duckworth R."/>
            <person name="Johnson A."/>
            <person name="Loviza R."/>
            <person name="Walstead R."/>
            <person name="Shah Z."/>
            <person name="Kiflezghi M."/>
            <person name="Wade K."/>
            <person name="Ball S.L."/>
            <person name="Bradley K.W."/>
            <person name="Asai D.J."/>
            <person name="Bowman C.A."/>
            <person name="Russell D.A."/>
            <person name="Pope W.H."/>
            <person name="Jacobs-Sera D."/>
            <person name="Hendrix R.W."/>
            <person name="Hatfull G.F."/>
        </authorList>
    </citation>
    <scope>NUCLEOTIDE SEQUENCE [LARGE SCALE GENOMIC DNA]</scope>
    <source>
        <strain evidence="2 3">DSM 27710</strain>
    </source>
</reference>
<dbReference type="Pfam" id="PF13191">
    <property type="entry name" value="AAA_16"/>
    <property type="match status" value="1"/>
</dbReference>
<evidence type="ECO:0000313" key="3">
    <source>
        <dbReference type="Proteomes" id="UP000055590"/>
    </source>
</evidence>
<dbReference type="KEGG" id="vin:AKJ08_2995"/>
<proteinExistence type="predicted"/>
<organism evidence="2 3">
    <name type="scientific">Vulgatibacter incomptus</name>
    <dbReference type="NCBI Taxonomy" id="1391653"/>
    <lineage>
        <taxon>Bacteria</taxon>
        <taxon>Pseudomonadati</taxon>
        <taxon>Myxococcota</taxon>
        <taxon>Myxococcia</taxon>
        <taxon>Myxococcales</taxon>
        <taxon>Cystobacterineae</taxon>
        <taxon>Vulgatibacteraceae</taxon>
        <taxon>Vulgatibacter</taxon>
    </lineage>
</organism>
<gene>
    <name evidence="2" type="ORF">AKJ08_2995</name>
</gene>
<dbReference type="Gene3D" id="3.40.50.300">
    <property type="entry name" value="P-loop containing nucleotide triphosphate hydrolases"/>
    <property type="match status" value="1"/>
</dbReference>
<dbReference type="InterPro" id="IPR041664">
    <property type="entry name" value="AAA_16"/>
</dbReference>
<dbReference type="EMBL" id="CP012332">
    <property type="protein sequence ID" value="AKU92608.1"/>
    <property type="molecule type" value="Genomic_DNA"/>
</dbReference>
<dbReference type="InterPro" id="IPR027417">
    <property type="entry name" value="P-loop_NTPase"/>
</dbReference>
<evidence type="ECO:0000313" key="2">
    <source>
        <dbReference type="EMBL" id="AKU92608.1"/>
    </source>
</evidence>
<name>A0A0K1PGE3_9BACT</name>
<feature type="domain" description="Orc1-like AAA ATPase" evidence="1">
    <location>
        <begin position="20"/>
        <end position="176"/>
    </location>
</feature>
<dbReference type="Proteomes" id="UP000055590">
    <property type="component" value="Chromosome"/>
</dbReference>